<feature type="region of interest" description="Disordered" evidence="1">
    <location>
        <begin position="37"/>
        <end position="67"/>
    </location>
</feature>
<dbReference type="Proteomes" id="UP001303222">
    <property type="component" value="Unassembled WGS sequence"/>
</dbReference>
<comment type="caution">
    <text evidence="2">The sequence shown here is derived from an EMBL/GenBank/DDBJ whole genome shotgun (WGS) entry which is preliminary data.</text>
</comment>
<evidence type="ECO:0000313" key="2">
    <source>
        <dbReference type="EMBL" id="KAK3956853.1"/>
    </source>
</evidence>
<accession>A0AAN6SKQ3</accession>
<evidence type="ECO:0000313" key="3">
    <source>
        <dbReference type="Proteomes" id="UP001303222"/>
    </source>
</evidence>
<protein>
    <submittedName>
        <fullName evidence="2">Uncharacterized protein</fullName>
    </submittedName>
</protein>
<keyword evidence="3" id="KW-1185">Reference proteome</keyword>
<name>A0AAN6SKQ3_9PEZI</name>
<organism evidence="2 3">
    <name type="scientific">Pseudoneurospora amorphoporcata</name>
    <dbReference type="NCBI Taxonomy" id="241081"/>
    <lineage>
        <taxon>Eukaryota</taxon>
        <taxon>Fungi</taxon>
        <taxon>Dikarya</taxon>
        <taxon>Ascomycota</taxon>
        <taxon>Pezizomycotina</taxon>
        <taxon>Sordariomycetes</taxon>
        <taxon>Sordariomycetidae</taxon>
        <taxon>Sordariales</taxon>
        <taxon>Sordariaceae</taxon>
        <taxon>Pseudoneurospora</taxon>
    </lineage>
</organism>
<sequence length="109" mass="10756">MARCKNQQAQNGHQLSSASSASSTVTTVASSGIAVSGPAFQAPESGQVPSAAPTTTTMTTAATTSSPAAASTAATTFSAAALAQLNERGCEALLGFVDSKDPLVPLSWP</sequence>
<reference evidence="2" key="1">
    <citation type="journal article" date="2023" name="Mol. Phylogenet. Evol.">
        <title>Genome-scale phylogeny and comparative genomics of the fungal order Sordariales.</title>
        <authorList>
            <person name="Hensen N."/>
            <person name="Bonometti L."/>
            <person name="Westerberg I."/>
            <person name="Brannstrom I.O."/>
            <person name="Guillou S."/>
            <person name="Cros-Aarteil S."/>
            <person name="Calhoun S."/>
            <person name="Haridas S."/>
            <person name="Kuo A."/>
            <person name="Mondo S."/>
            <person name="Pangilinan J."/>
            <person name="Riley R."/>
            <person name="LaButti K."/>
            <person name="Andreopoulos B."/>
            <person name="Lipzen A."/>
            <person name="Chen C."/>
            <person name="Yan M."/>
            <person name="Daum C."/>
            <person name="Ng V."/>
            <person name="Clum A."/>
            <person name="Steindorff A."/>
            <person name="Ohm R.A."/>
            <person name="Martin F."/>
            <person name="Silar P."/>
            <person name="Natvig D.O."/>
            <person name="Lalanne C."/>
            <person name="Gautier V."/>
            <person name="Ament-Velasquez S.L."/>
            <person name="Kruys A."/>
            <person name="Hutchinson M.I."/>
            <person name="Powell A.J."/>
            <person name="Barry K."/>
            <person name="Miller A.N."/>
            <person name="Grigoriev I.V."/>
            <person name="Debuchy R."/>
            <person name="Gladieux P."/>
            <person name="Hiltunen Thoren M."/>
            <person name="Johannesson H."/>
        </authorList>
    </citation>
    <scope>NUCLEOTIDE SEQUENCE</scope>
    <source>
        <strain evidence="2">CBS 626.80</strain>
    </source>
</reference>
<feature type="compositionally biased region" description="Polar residues" evidence="1">
    <location>
        <begin position="1"/>
        <end position="15"/>
    </location>
</feature>
<dbReference type="EMBL" id="MU859062">
    <property type="protein sequence ID" value="KAK3956853.1"/>
    <property type="molecule type" value="Genomic_DNA"/>
</dbReference>
<evidence type="ECO:0000256" key="1">
    <source>
        <dbReference type="SAM" id="MobiDB-lite"/>
    </source>
</evidence>
<reference evidence="2" key="2">
    <citation type="submission" date="2023-06" db="EMBL/GenBank/DDBJ databases">
        <authorList>
            <consortium name="Lawrence Berkeley National Laboratory"/>
            <person name="Mondo S.J."/>
            <person name="Hensen N."/>
            <person name="Bonometti L."/>
            <person name="Westerberg I."/>
            <person name="Brannstrom I.O."/>
            <person name="Guillou S."/>
            <person name="Cros-Aarteil S."/>
            <person name="Calhoun S."/>
            <person name="Haridas S."/>
            <person name="Kuo A."/>
            <person name="Pangilinan J."/>
            <person name="Riley R."/>
            <person name="Labutti K."/>
            <person name="Andreopoulos B."/>
            <person name="Lipzen A."/>
            <person name="Chen C."/>
            <person name="Yanf M."/>
            <person name="Daum C."/>
            <person name="Ng V."/>
            <person name="Clum A."/>
            <person name="Steindorff A."/>
            <person name="Ohm R."/>
            <person name="Martin F."/>
            <person name="Silar P."/>
            <person name="Natvig D."/>
            <person name="Lalanne C."/>
            <person name="Gautier V."/>
            <person name="Ament-Velasquez S.L."/>
            <person name="Kruys A."/>
            <person name="Hutchinson M.I."/>
            <person name="Powell A.J."/>
            <person name="Barry K."/>
            <person name="Miller A.N."/>
            <person name="Grigoriev I.V."/>
            <person name="Debuchy R."/>
            <person name="Gladieux P."/>
            <person name="Thoren M.H."/>
            <person name="Johannesson H."/>
        </authorList>
    </citation>
    <scope>NUCLEOTIDE SEQUENCE</scope>
    <source>
        <strain evidence="2">CBS 626.80</strain>
    </source>
</reference>
<proteinExistence type="predicted"/>
<dbReference type="AlphaFoldDB" id="A0AAN6SKQ3"/>
<gene>
    <name evidence="2" type="ORF">QBC32DRAFT_309651</name>
</gene>
<feature type="region of interest" description="Disordered" evidence="1">
    <location>
        <begin position="1"/>
        <end position="21"/>
    </location>
</feature>
<feature type="compositionally biased region" description="Low complexity" evidence="1">
    <location>
        <begin position="49"/>
        <end position="67"/>
    </location>
</feature>